<organism evidence="2 3">
    <name type="scientific">Dryococelus australis</name>
    <dbReference type="NCBI Taxonomy" id="614101"/>
    <lineage>
        <taxon>Eukaryota</taxon>
        <taxon>Metazoa</taxon>
        <taxon>Ecdysozoa</taxon>
        <taxon>Arthropoda</taxon>
        <taxon>Hexapoda</taxon>
        <taxon>Insecta</taxon>
        <taxon>Pterygota</taxon>
        <taxon>Neoptera</taxon>
        <taxon>Polyneoptera</taxon>
        <taxon>Phasmatodea</taxon>
        <taxon>Verophasmatodea</taxon>
        <taxon>Anareolatae</taxon>
        <taxon>Phasmatidae</taxon>
        <taxon>Eurycanthinae</taxon>
        <taxon>Dryococelus</taxon>
    </lineage>
</organism>
<proteinExistence type="predicted"/>
<evidence type="ECO:0000256" key="1">
    <source>
        <dbReference type="SAM" id="MobiDB-lite"/>
    </source>
</evidence>
<dbReference type="Proteomes" id="UP001159363">
    <property type="component" value="Chromosome 8"/>
</dbReference>
<feature type="region of interest" description="Disordered" evidence="1">
    <location>
        <begin position="754"/>
        <end position="775"/>
    </location>
</feature>
<evidence type="ECO:0000313" key="2">
    <source>
        <dbReference type="EMBL" id="KAJ8876297.1"/>
    </source>
</evidence>
<gene>
    <name evidence="2" type="ORF">PR048_024207</name>
</gene>
<evidence type="ECO:0000313" key="3">
    <source>
        <dbReference type="Proteomes" id="UP001159363"/>
    </source>
</evidence>
<protein>
    <submittedName>
        <fullName evidence="2">Uncharacterized protein</fullName>
    </submittedName>
</protein>
<dbReference type="EMBL" id="JARBHB010000009">
    <property type="protein sequence ID" value="KAJ8876297.1"/>
    <property type="molecule type" value="Genomic_DNA"/>
</dbReference>
<sequence>MGNKCFVQLSSTTQLLDQATLCVLCSVFCVPRSKAHFRSALLFYLRHHMDLNNVTHLEKANFTFSSSSRSCTAVQREFETQTVYEVIRSVSIALIDEKNTHFRQQRFPRRRHVTNIISKYFRITFLRLTPNETRLQNDIERLQRIANLLSCRFIAAELIGLWIFVSRRRSEYCYALQETFHVVESFAACIQLPLWNYLKPDQVVVSSYVIYDISRISSLLIIPYLQGRLYLLTTTAGYVDHRIVYCSVFHNDSSQSMYWSSKASTEHRWNARPGKREIPEKTRTAAASSSTIPMCENLRVNPPRIRPCSRQCEASRLTAQLHKIPRLDVLENTLVHKKISWLDSLNSRVPEVSVRQSRKSNAGFSTRNGDSRHLVWEGVGGGYICAAGCWHTLRRGVSFRIEYRAMRLQLQSRGELRTLLLEQSPVKQRSSTHCYYHMELITNVANFAGLTPVSAPVKTYAGRSCGSFSKVDFKKAHITVNSSITESGLVMLEVLAENQFNVGTKRLVVRSQRARSILTGDAQCSRRRREQGNTRLTRDVGGGCKENMKKEVSRDYWEEKRRRRGVQLIAAYVRRDRSISATEIAGPHVSLYLVLLAMFQVTFAEETHEAFSLPRAKRCCFIKLEYDPARYPSQSSITTKSSLPRAKFIHNLTVSSPTSLHTAVDIQLRTVPTCGRGGYARNINDLAGDSCFVTHATHRKTCMILTVDERLARLGIRYVKISTGIKGPEKRKIADKIRRPTVSSVTIPTCENPVIRSGFEPSPPRREASGLTAVPPLPLQNKASTCLQSKAKWLGGNTMDLHSGGIGFVSRANHPELGIQWFPDIPQEENDVIHVSPWCTWSDATEEREREREREKRLRCHTKRDGQLWYRESPANSLQRLDVTAGYKRALWSPMLNVPIYVPTSGLNYRCNFVLSFFPRMWELCRTMPLVGGFSRGSPVSPAPAWIPALLHTSLGASRCFTTDGYVYVRGTGLGSESGRGCISGRPVSGTPAPSSPDTHTHRPLHTQSVRLARWPTFIMDRLPELLQPIPPQRTGDAFLQPTTSCHVSGLKAWERWRHAHQLSHRLYVQSTELARAVLWPTHPGNLPPYQYRSKSAVYVTNYRSTHHQNDVIGQHLPVSSSYDPFTVNTNFYEALRKFYFQDIPPPHADPV</sequence>
<comment type="caution">
    <text evidence="2">The sequence shown here is derived from an EMBL/GenBank/DDBJ whole genome shotgun (WGS) entry which is preliminary data.</text>
</comment>
<keyword evidence="3" id="KW-1185">Reference proteome</keyword>
<accession>A0ABQ9GW96</accession>
<name>A0ABQ9GW96_9NEOP</name>
<feature type="region of interest" description="Disordered" evidence="1">
    <location>
        <begin position="980"/>
        <end position="1003"/>
    </location>
</feature>
<reference evidence="2 3" key="1">
    <citation type="submission" date="2023-02" db="EMBL/GenBank/DDBJ databases">
        <title>LHISI_Scaffold_Assembly.</title>
        <authorList>
            <person name="Stuart O.P."/>
            <person name="Cleave R."/>
            <person name="Magrath M.J.L."/>
            <person name="Mikheyev A.S."/>
        </authorList>
    </citation>
    <scope>NUCLEOTIDE SEQUENCE [LARGE SCALE GENOMIC DNA]</scope>
    <source>
        <strain evidence="2">Daus_M_001</strain>
        <tissue evidence="2">Leg muscle</tissue>
    </source>
</reference>